<dbReference type="EMBL" id="JACXXJ020000005">
    <property type="protein sequence ID" value="MBF2715361.1"/>
    <property type="molecule type" value="Genomic_DNA"/>
</dbReference>
<keyword evidence="1 3" id="KW-0378">Hydrolase</keyword>
<dbReference type="Gene3D" id="3.40.50.1820">
    <property type="entry name" value="alpha/beta hydrolase"/>
    <property type="match status" value="1"/>
</dbReference>
<organism evidence="3 4">
    <name type="scientific">Agrobacterium vitis</name>
    <name type="common">Rhizobium vitis</name>
    <dbReference type="NCBI Taxonomy" id="373"/>
    <lineage>
        <taxon>Bacteria</taxon>
        <taxon>Pseudomonadati</taxon>
        <taxon>Pseudomonadota</taxon>
        <taxon>Alphaproteobacteria</taxon>
        <taxon>Hyphomicrobiales</taxon>
        <taxon>Rhizobiaceae</taxon>
        <taxon>Rhizobium/Agrobacterium group</taxon>
        <taxon>Agrobacterium</taxon>
    </lineage>
</organism>
<evidence type="ECO:0000256" key="1">
    <source>
        <dbReference type="ARBA" id="ARBA00022801"/>
    </source>
</evidence>
<evidence type="ECO:0000313" key="4">
    <source>
        <dbReference type="Proteomes" id="UP000655037"/>
    </source>
</evidence>
<dbReference type="PANTHER" id="PTHR48081">
    <property type="entry name" value="AB HYDROLASE SUPERFAMILY PROTEIN C4A8.06C"/>
    <property type="match status" value="1"/>
</dbReference>
<dbReference type="PANTHER" id="PTHR48081:SF6">
    <property type="entry name" value="PEPTIDASE S9 PROLYL OLIGOPEPTIDASE CATALYTIC DOMAIN-CONTAINING PROTEIN"/>
    <property type="match status" value="1"/>
</dbReference>
<dbReference type="InterPro" id="IPR050300">
    <property type="entry name" value="GDXG_lipolytic_enzyme"/>
</dbReference>
<dbReference type="GO" id="GO:0006508">
    <property type="term" value="P:proteolysis"/>
    <property type="evidence" value="ECO:0007669"/>
    <property type="project" value="InterPro"/>
</dbReference>
<feature type="domain" description="Peptidase S9 prolyl oligopeptidase catalytic" evidence="2">
    <location>
        <begin position="160"/>
        <end position="303"/>
    </location>
</feature>
<proteinExistence type="predicted"/>
<dbReference type="Pfam" id="PF00326">
    <property type="entry name" value="Peptidase_S9"/>
    <property type="match status" value="1"/>
</dbReference>
<evidence type="ECO:0000313" key="3">
    <source>
        <dbReference type="EMBL" id="MBF2715361.1"/>
    </source>
</evidence>
<accession>A0AAE2REW0</accession>
<dbReference type="SUPFAM" id="SSF53474">
    <property type="entry name" value="alpha/beta-Hydrolases"/>
    <property type="match status" value="1"/>
</dbReference>
<protein>
    <submittedName>
        <fullName evidence="3">Alpha/beta hydrolase</fullName>
    </submittedName>
</protein>
<evidence type="ECO:0000259" key="2">
    <source>
        <dbReference type="Pfam" id="PF00326"/>
    </source>
</evidence>
<dbReference type="InterPro" id="IPR001375">
    <property type="entry name" value="Peptidase_S9_cat"/>
</dbReference>
<sequence length="309" mass="33919">MAQIFFFVIFTLIGVFATSWQAEAEDNQVWQPSGGIQQIPIWPHEAPDMETISLPPESLKPGKQTILNVTHPTMTIYPPKGKNSGTAIVVFPGGGFRVLAMDLEGTEICDWITGNGITCILLKYRVPGSDDYWDTDCHCRVIPKIRRALQDAQRTVRLVRARSQALNVDPHKVGVIGFSSGGFLVAEISNISKPNYVSVDEADKLSSHPDFAIAAYPGHMCYDSGQPRHLNFAITKAAPPTFLVQASDDDVDNPCNSKVYADGLKKAGVPTELHIFDRGGHAFALRKPDLPVGQWPNLAIVWLKKVGML</sequence>
<dbReference type="InterPro" id="IPR029058">
    <property type="entry name" value="AB_hydrolase_fold"/>
</dbReference>
<dbReference type="AlphaFoldDB" id="A0AAE2REW0"/>
<gene>
    <name evidence="3" type="ORF">IEI95_014175</name>
</gene>
<dbReference type="Proteomes" id="UP000655037">
    <property type="component" value="Unassembled WGS sequence"/>
</dbReference>
<dbReference type="GO" id="GO:0008236">
    <property type="term" value="F:serine-type peptidase activity"/>
    <property type="evidence" value="ECO:0007669"/>
    <property type="project" value="InterPro"/>
</dbReference>
<reference evidence="3" key="1">
    <citation type="submission" date="2020-11" db="EMBL/GenBank/DDBJ databases">
        <title>Agrobacterium vitis strain K377 genome.</title>
        <authorList>
            <person name="Xi H."/>
        </authorList>
    </citation>
    <scope>NUCLEOTIDE SEQUENCE</scope>
    <source>
        <strain evidence="3">K377</strain>
    </source>
</reference>
<name>A0AAE2REW0_AGRVI</name>
<comment type="caution">
    <text evidence="3">The sequence shown here is derived from an EMBL/GenBank/DDBJ whole genome shotgun (WGS) entry which is preliminary data.</text>
</comment>